<dbReference type="InterPro" id="IPR002919">
    <property type="entry name" value="TIL_dom"/>
</dbReference>
<keyword evidence="4" id="KW-1015">Disulfide bond</keyword>
<dbReference type="InterPro" id="IPR001007">
    <property type="entry name" value="VWF_dom"/>
</dbReference>
<accession>A0ABN9L4K3</accession>
<feature type="domain" description="VWFD" evidence="7">
    <location>
        <begin position="917"/>
        <end position="1087"/>
    </location>
</feature>
<evidence type="ECO:0000256" key="1">
    <source>
        <dbReference type="ARBA" id="ARBA00004613"/>
    </source>
</evidence>
<feature type="compositionally biased region" description="Polar residues" evidence="6">
    <location>
        <begin position="147"/>
        <end position="163"/>
    </location>
</feature>
<feature type="region of interest" description="Disordered" evidence="6">
    <location>
        <begin position="107"/>
        <end position="182"/>
    </location>
</feature>
<feature type="domain" description="VWFD" evidence="7">
    <location>
        <begin position="222"/>
        <end position="392"/>
    </location>
</feature>
<dbReference type="InterPro" id="IPR058753">
    <property type="entry name" value="TIL_OTOGL_Mucin"/>
</dbReference>
<name>A0ABN9L4K3_9NEOB</name>
<evidence type="ECO:0000256" key="3">
    <source>
        <dbReference type="ARBA" id="ARBA00022737"/>
    </source>
</evidence>
<evidence type="ECO:0000256" key="6">
    <source>
        <dbReference type="SAM" id="MobiDB-lite"/>
    </source>
</evidence>
<proteinExistence type="predicted"/>
<evidence type="ECO:0000259" key="7">
    <source>
        <dbReference type="PROSITE" id="PS51233"/>
    </source>
</evidence>
<dbReference type="PROSITE" id="PS51233">
    <property type="entry name" value="VWFD"/>
    <property type="match status" value="3"/>
</dbReference>
<dbReference type="InterPro" id="IPR050780">
    <property type="entry name" value="Mucin_vWF_Thrombospondin_sf"/>
</dbReference>
<keyword evidence="3" id="KW-0677">Repeat</keyword>
<dbReference type="InterPro" id="IPR036084">
    <property type="entry name" value="Ser_inhib-like_sf"/>
</dbReference>
<dbReference type="InterPro" id="IPR014853">
    <property type="entry name" value="VWF/SSPO/ZAN-like_Cys-rich_dom"/>
</dbReference>
<dbReference type="Pfam" id="PF00094">
    <property type="entry name" value="VWD"/>
    <property type="match status" value="4"/>
</dbReference>
<dbReference type="PANTHER" id="PTHR11339:SF399">
    <property type="entry name" value="MUCIN-5AC-LIKE"/>
    <property type="match status" value="1"/>
</dbReference>
<keyword evidence="2" id="KW-0964">Secreted</keyword>
<sequence>MQASAASDAKELKQNSADSQKTSGEEFNQFDRNYEIPDLDSALSAFLPKNQPSRTFGDVSGDVAACDWSCERSHGRPCGQSKAATSPQGPGRLILRKESSRLVPGRVRGFKRSPTSWPTPHRGRVGFHETRPCQKSATFENFRPVSLNPNNDGNSEEASTAGIQQQKNDNSNNEDSSKADSTWYYNQRNSYDKSTEKSSKLTFIAPTTPPVLRSIVSSHNGQVCSTWGNSYFKTFDGDIFYFPGFCNYVFASNCKSNFEEFNIQFRRSVVNNLPHITHISMRIEGVSIELSSGTVAFNGEQVDLPYSFSGVQIDRSGIYIKVTAKIGLEFMWNEDDAILLELDQKFNNQTCGLCGDFNGIPVFNEFISNNVKLTPIQYGNMQKLNGPTEFCQDVTIQPQDDCTDSRKLCSSILTNSAFSSCNSLVDPTLYIDACVQDLCRCAKNATGFCLCNTFTEYSRQCAHAGGQPNNWRSAKLCPLQCNYNLEYKECGNACPDTCSNPERSLVCDNHCIDGCFCPAGTVFDDINNAGCIPKQQCSCTYNGQVYASGNGYSIQCQSCTCYEGKWRCLEKDCPGTCAIEGGSHITSFDSTHYNFHGDCSYVFSKLYQRMSRTGPYPCQSWSGRDDCQPLRVEEAYAKRAKGLAIVTSTPRLTWTSGSNKFSVLGEILTCGLTNTETCLKSVTLSLNDGKDFIYIKPCGSVYVNSIYTQLPISSASVTIFKPSTFYIIVQTKIGIQLQVQLTPTMQIYITIDPSYKNQVSGLCGNYNSIQADDFQVLSGVIEGSGSSFANTWKTQASCPNVVSSFENPCALSIENELSTTTCPKTLSYSYVVNTCQSTCRSLSEHDITCDIPFIPVDGCVCQNGTYMNDNGVCVLQSACPCFYKGTAVPPGEVVHDNGALCTCKNRNWECSSELCMSTCAVYGDGHYLTFDSKSYLFNGNCEYTLAQDYCSGDLNNGTFRIITENVPCGTTGTTCSKSIKVFLGNFELILAEDKFEVVKRNEGTYIPYKVRQMGLYMVIEALNGLVLVWDKRTSIYIKLEPSFQGKVCGLCGNYDGNFVNDYTTRSLSVVGDVMEFGNSWKLSPSCLDTVELGDSCATNPYRKAWSQKQCSVITGITFSSCHPLVNPLKYFDACVSDACACDTGGDSVFCDYYNSQGHCEWHYKSCGAPCMKTCRNRAGTCYHNLPGLEGFRWWRSGVRMSKVRIPCAHVKTQRAICAVIPFIGAGGHLPGAARAQM</sequence>
<reference evidence="8" key="1">
    <citation type="submission" date="2023-07" db="EMBL/GenBank/DDBJ databases">
        <authorList>
            <person name="Stuckert A."/>
        </authorList>
    </citation>
    <scope>NUCLEOTIDE SEQUENCE</scope>
</reference>
<dbReference type="SMART" id="SM00215">
    <property type="entry name" value="VWC_out"/>
    <property type="match status" value="2"/>
</dbReference>
<feature type="region of interest" description="Disordered" evidence="6">
    <location>
        <begin position="73"/>
        <end position="93"/>
    </location>
</feature>
<dbReference type="SUPFAM" id="SSF57567">
    <property type="entry name" value="Serine protease inhibitors"/>
    <property type="match status" value="2"/>
</dbReference>
<evidence type="ECO:0000256" key="5">
    <source>
        <dbReference type="ARBA" id="ARBA00023180"/>
    </source>
</evidence>
<dbReference type="Pfam" id="PF08742">
    <property type="entry name" value="C8"/>
    <property type="match status" value="2"/>
</dbReference>
<evidence type="ECO:0000256" key="4">
    <source>
        <dbReference type="ARBA" id="ARBA00023157"/>
    </source>
</evidence>
<comment type="caution">
    <text evidence="8">The sequence shown here is derived from an EMBL/GenBank/DDBJ whole genome shotgun (WGS) entry which is preliminary data.</text>
</comment>
<dbReference type="Pfam" id="PF01826">
    <property type="entry name" value="TIL"/>
    <property type="match status" value="2"/>
</dbReference>
<dbReference type="PANTHER" id="PTHR11339">
    <property type="entry name" value="EXTRACELLULAR MATRIX GLYCOPROTEIN RELATED"/>
    <property type="match status" value="1"/>
</dbReference>
<dbReference type="Pfam" id="PF25962">
    <property type="entry name" value="TIL_OTOGL_Mucin"/>
    <property type="match status" value="1"/>
</dbReference>
<feature type="region of interest" description="Disordered" evidence="6">
    <location>
        <begin position="1"/>
        <end position="33"/>
    </location>
</feature>
<evidence type="ECO:0000313" key="8">
    <source>
        <dbReference type="EMBL" id="CAJ0932973.1"/>
    </source>
</evidence>
<keyword evidence="9" id="KW-1185">Reference proteome</keyword>
<comment type="subcellular location">
    <subcellularLocation>
        <location evidence="1">Secreted</location>
    </subcellularLocation>
</comment>
<dbReference type="InterPro" id="IPR001846">
    <property type="entry name" value="VWF_type-D"/>
</dbReference>
<dbReference type="Gene3D" id="2.10.25.10">
    <property type="entry name" value="Laminin"/>
    <property type="match status" value="2"/>
</dbReference>
<dbReference type="SMART" id="SM00216">
    <property type="entry name" value="VWD"/>
    <property type="match status" value="3"/>
</dbReference>
<gene>
    <name evidence="8" type="ORF">RIMI_LOCUS5309104</name>
</gene>
<feature type="domain" description="VWFD" evidence="7">
    <location>
        <begin position="575"/>
        <end position="799"/>
    </location>
</feature>
<keyword evidence="5" id="KW-0325">Glycoprotein</keyword>
<organism evidence="8 9">
    <name type="scientific">Ranitomeya imitator</name>
    <name type="common">mimic poison frog</name>
    <dbReference type="NCBI Taxonomy" id="111125"/>
    <lineage>
        <taxon>Eukaryota</taxon>
        <taxon>Metazoa</taxon>
        <taxon>Chordata</taxon>
        <taxon>Craniata</taxon>
        <taxon>Vertebrata</taxon>
        <taxon>Euteleostomi</taxon>
        <taxon>Amphibia</taxon>
        <taxon>Batrachia</taxon>
        <taxon>Anura</taxon>
        <taxon>Neobatrachia</taxon>
        <taxon>Hyloidea</taxon>
        <taxon>Dendrobatidae</taxon>
        <taxon>Dendrobatinae</taxon>
        <taxon>Ranitomeya</taxon>
    </lineage>
</organism>
<dbReference type="CDD" id="cd19941">
    <property type="entry name" value="TIL"/>
    <property type="match status" value="2"/>
</dbReference>
<evidence type="ECO:0000313" key="9">
    <source>
        <dbReference type="Proteomes" id="UP001176940"/>
    </source>
</evidence>
<evidence type="ECO:0000256" key="2">
    <source>
        <dbReference type="ARBA" id="ARBA00022525"/>
    </source>
</evidence>
<dbReference type="Proteomes" id="UP001176940">
    <property type="component" value="Unassembled WGS sequence"/>
</dbReference>
<dbReference type="EMBL" id="CAUEEQ010008984">
    <property type="protein sequence ID" value="CAJ0932973.1"/>
    <property type="molecule type" value="Genomic_DNA"/>
</dbReference>
<dbReference type="SMART" id="SM00832">
    <property type="entry name" value="C8"/>
    <property type="match status" value="2"/>
</dbReference>
<protein>
    <recommendedName>
        <fullName evidence="7">VWFD domain-containing protein</fullName>
    </recommendedName>
</protein>
<feature type="compositionally biased region" description="Polar residues" evidence="6">
    <location>
        <begin position="14"/>
        <end position="26"/>
    </location>
</feature>
<feature type="compositionally biased region" description="Low complexity" evidence="6">
    <location>
        <begin position="164"/>
        <end position="174"/>
    </location>
</feature>